<accession>A0A4R0REC6</accession>
<dbReference type="GO" id="GO:0016853">
    <property type="term" value="F:isomerase activity"/>
    <property type="evidence" value="ECO:0007669"/>
    <property type="project" value="UniProtKB-KW"/>
</dbReference>
<name>A0A4R0REC6_9APHY</name>
<evidence type="ECO:0000313" key="3">
    <source>
        <dbReference type="EMBL" id="TCD65466.1"/>
    </source>
</evidence>
<evidence type="ECO:0000313" key="4">
    <source>
        <dbReference type="Proteomes" id="UP000292702"/>
    </source>
</evidence>
<dbReference type="GO" id="GO:0005737">
    <property type="term" value="C:cytoplasm"/>
    <property type="evidence" value="ECO:0007669"/>
    <property type="project" value="TreeGrafter"/>
</dbReference>
<dbReference type="Pfam" id="PF02567">
    <property type="entry name" value="PhzC-PhzF"/>
    <property type="match status" value="1"/>
</dbReference>
<comment type="caution">
    <text evidence="3">The sequence shown here is derived from an EMBL/GenBank/DDBJ whole genome shotgun (WGS) entry which is preliminary data.</text>
</comment>
<comment type="similarity">
    <text evidence="1">Belongs to the PhzF family.</text>
</comment>
<dbReference type="InterPro" id="IPR003719">
    <property type="entry name" value="Phenazine_PhzF-like"/>
</dbReference>
<evidence type="ECO:0000256" key="1">
    <source>
        <dbReference type="ARBA" id="ARBA00008270"/>
    </source>
</evidence>
<proteinExistence type="inferred from homology"/>
<dbReference type="PANTHER" id="PTHR13774:SF17">
    <property type="entry name" value="PHENAZINE BIOSYNTHESIS-LIKE DOMAIN-CONTAINING PROTEIN"/>
    <property type="match status" value="1"/>
</dbReference>
<dbReference type="OrthoDB" id="75169at2759"/>
<gene>
    <name evidence="3" type="ORF">EIP91_002583</name>
</gene>
<keyword evidence="2" id="KW-0413">Isomerase</keyword>
<dbReference type="NCBIfam" id="TIGR00654">
    <property type="entry name" value="PhzF_family"/>
    <property type="match status" value="1"/>
</dbReference>
<organism evidence="3 4">
    <name type="scientific">Steccherinum ochraceum</name>
    <dbReference type="NCBI Taxonomy" id="92696"/>
    <lineage>
        <taxon>Eukaryota</taxon>
        <taxon>Fungi</taxon>
        <taxon>Dikarya</taxon>
        <taxon>Basidiomycota</taxon>
        <taxon>Agaricomycotina</taxon>
        <taxon>Agaricomycetes</taxon>
        <taxon>Polyporales</taxon>
        <taxon>Steccherinaceae</taxon>
        <taxon>Steccherinum</taxon>
    </lineage>
</organism>
<dbReference type="SUPFAM" id="SSF54506">
    <property type="entry name" value="Diaminopimelate epimerase-like"/>
    <property type="match status" value="1"/>
</dbReference>
<dbReference type="EMBL" id="RWJN01000179">
    <property type="protein sequence ID" value="TCD65466.1"/>
    <property type="molecule type" value="Genomic_DNA"/>
</dbReference>
<evidence type="ECO:0000256" key="2">
    <source>
        <dbReference type="ARBA" id="ARBA00023235"/>
    </source>
</evidence>
<dbReference type="AlphaFoldDB" id="A0A4R0REC6"/>
<dbReference type="PIRSF" id="PIRSF016184">
    <property type="entry name" value="PhzC_PhzF"/>
    <property type="match status" value="1"/>
</dbReference>
<reference evidence="3 4" key="1">
    <citation type="submission" date="2018-11" db="EMBL/GenBank/DDBJ databases">
        <title>Genome assembly of Steccherinum ochraceum LE-BIN_3174, the white-rot fungus of the Steccherinaceae family (The Residual Polyporoid clade, Polyporales, Basidiomycota).</title>
        <authorList>
            <person name="Fedorova T.V."/>
            <person name="Glazunova O.A."/>
            <person name="Landesman E.O."/>
            <person name="Moiseenko K.V."/>
            <person name="Psurtseva N.V."/>
            <person name="Savinova O.S."/>
            <person name="Shakhova N.V."/>
            <person name="Tyazhelova T.V."/>
            <person name="Vasina D.V."/>
        </authorList>
    </citation>
    <scope>NUCLEOTIDE SEQUENCE [LARGE SCALE GENOMIC DNA]</scope>
    <source>
        <strain evidence="3 4">LE-BIN_3174</strain>
    </source>
</reference>
<evidence type="ECO:0008006" key="5">
    <source>
        <dbReference type="Google" id="ProtNLM"/>
    </source>
</evidence>
<dbReference type="Gene3D" id="3.10.310.10">
    <property type="entry name" value="Diaminopimelate Epimerase, Chain A, domain 1"/>
    <property type="match status" value="2"/>
</dbReference>
<dbReference type="STRING" id="92696.A0A4R0REC6"/>
<sequence>MTIDTAKKTSFYIANAFSTNRFGGNPATVVFLQDELPDAELAGIAQNFNQPVTTFIYPPTTPNDESSDTASFRIRWFITTAELPLCGHGTLAAAGIIFSVPGLVPPNVKALRLEGKHNTLFARQADDKVEITLSSGDLEKVSAEETERVAEVIGRAIGDVKVNSVLKGASEAWKKFVVIEVEENGKDDLANRQVDSNIFVRLSYFLLLPVRTSWFAEYGAHPLSQLETNYPSNIVTARSNDPKVAFVSRVFHGAFEDPVCGAAHGLMVPYWSEKLGFGDDQVAAKQVSQRAGDLRVKWDKGANTIALAGHTVITMSGHMLL</sequence>
<dbReference type="Proteomes" id="UP000292702">
    <property type="component" value="Unassembled WGS sequence"/>
</dbReference>
<protein>
    <recommendedName>
        <fullName evidence="5">Phenazine biosynthesis protein</fullName>
    </recommendedName>
</protein>
<dbReference type="PANTHER" id="PTHR13774">
    <property type="entry name" value="PHENAZINE BIOSYNTHESIS PROTEIN"/>
    <property type="match status" value="1"/>
</dbReference>
<keyword evidence="4" id="KW-1185">Reference proteome</keyword>